<reference evidence="4" key="1">
    <citation type="submission" date="2015-09" db="EMBL/GenBank/DDBJ databases">
        <title>Complete sequence of Algoriphagus sp. M8-2.</title>
        <authorList>
            <person name="Shintani M."/>
        </authorList>
    </citation>
    <scope>NUCLEOTIDE SEQUENCE [LARGE SCALE GENOMIC DNA]</scope>
    <source>
        <strain evidence="4">M8-2</strain>
    </source>
</reference>
<keyword evidence="1" id="KW-0472">Membrane</keyword>
<evidence type="ECO:0000256" key="1">
    <source>
        <dbReference type="SAM" id="Phobius"/>
    </source>
</evidence>
<dbReference type="PATRIC" id="fig|1727163.4.peg.1507"/>
<evidence type="ECO:0000313" key="4">
    <source>
        <dbReference type="Proteomes" id="UP000073816"/>
    </source>
</evidence>
<feature type="transmembrane region" description="Helical" evidence="1">
    <location>
        <begin position="6"/>
        <end position="23"/>
    </location>
</feature>
<dbReference type="Proteomes" id="UP000073816">
    <property type="component" value="Chromosome"/>
</dbReference>
<feature type="transmembrane region" description="Helical" evidence="1">
    <location>
        <begin position="113"/>
        <end position="130"/>
    </location>
</feature>
<dbReference type="AlphaFoldDB" id="A0A142EM54"/>
<dbReference type="STRING" id="1727163.AO498_07265"/>
<dbReference type="InterPro" id="IPR021994">
    <property type="entry name" value="DUF3592"/>
</dbReference>
<dbReference type="OrthoDB" id="884541at2"/>
<dbReference type="Pfam" id="PF12158">
    <property type="entry name" value="DUF3592"/>
    <property type="match status" value="1"/>
</dbReference>
<keyword evidence="4" id="KW-1185">Reference proteome</keyword>
<dbReference type="KEGG" id="alm:AO498_07265"/>
<feature type="domain" description="DUF3592" evidence="2">
    <location>
        <begin position="46"/>
        <end position="103"/>
    </location>
</feature>
<keyword evidence="1" id="KW-0812">Transmembrane</keyword>
<dbReference type="EMBL" id="CP012836">
    <property type="protein sequence ID" value="AMQ56209.1"/>
    <property type="molecule type" value="Genomic_DNA"/>
</dbReference>
<sequence length="137" mass="15657">MTTELIVVLISTAFVGFGVFQFQKVKHLTQHGKKVKAVIFKSIYKSSSPQSGGMYYPVVRFKTEQEVWITKELEIGTSWKKEDGTKLEVWYDPEDPENFTINSTLYLKGIPSLFLGVGLIGWVISVLELIELTDFFR</sequence>
<evidence type="ECO:0000313" key="3">
    <source>
        <dbReference type="EMBL" id="AMQ56209.1"/>
    </source>
</evidence>
<keyword evidence="1" id="KW-1133">Transmembrane helix</keyword>
<gene>
    <name evidence="3" type="ORF">AO498_07265</name>
</gene>
<organism evidence="3 4">
    <name type="scientific">Algoriphagus sanaruensis</name>
    <dbReference type="NCBI Taxonomy" id="1727163"/>
    <lineage>
        <taxon>Bacteria</taxon>
        <taxon>Pseudomonadati</taxon>
        <taxon>Bacteroidota</taxon>
        <taxon>Cytophagia</taxon>
        <taxon>Cytophagales</taxon>
        <taxon>Cyclobacteriaceae</taxon>
        <taxon>Algoriphagus</taxon>
    </lineage>
</organism>
<protein>
    <recommendedName>
        <fullName evidence="2">DUF3592 domain-containing protein</fullName>
    </recommendedName>
</protein>
<proteinExistence type="predicted"/>
<reference evidence="3 4" key="2">
    <citation type="journal article" date="2016" name="Genome Announc.">
        <title>Complete Genome Sequence of Algoriphagus sp. Strain M8-2, Isolated from a Brackish Lake.</title>
        <authorList>
            <person name="Muraguchi Y."/>
            <person name="Kushimoto K."/>
            <person name="Ohtsubo Y."/>
            <person name="Suzuki T."/>
            <person name="Dohra H."/>
            <person name="Kimbara K."/>
            <person name="Shintani M."/>
        </authorList>
    </citation>
    <scope>NUCLEOTIDE SEQUENCE [LARGE SCALE GENOMIC DNA]</scope>
    <source>
        <strain evidence="3 4">M8-2</strain>
    </source>
</reference>
<evidence type="ECO:0000259" key="2">
    <source>
        <dbReference type="Pfam" id="PF12158"/>
    </source>
</evidence>
<accession>A0A142EM54</accession>
<dbReference type="RefSeq" id="WP_067545328.1">
    <property type="nucleotide sequence ID" value="NZ_CP012836.1"/>
</dbReference>
<name>A0A142EM54_9BACT</name>